<protein>
    <submittedName>
        <fullName evidence="1">Cell envelope biogenesis protein OmpA</fullName>
    </submittedName>
</protein>
<dbReference type="OrthoDB" id="3211048at2"/>
<name>A0A5N6AET7_9ACTN</name>
<proteinExistence type="predicted"/>
<keyword evidence="2" id="KW-1185">Reference proteome</keyword>
<dbReference type="EMBL" id="VDLY02000006">
    <property type="protein sequence ID" value="KAB8166553.1"/>
    <property type="molecule type" value="Genomic_DNA"/>
</dbReference>
<evidence type="ECO:0000313" key="1">
    <source>
        <dbReference type="EMBL" id="KAB8166553.1"/>
    </source>
</evidence>
<comment type="caution">
    <text evidence="1">The sequence shown here is derived from an EMBL/GenBank/DDBJ whole genome shotgun (WGS) entry which is preliminary data.</text>
</comment>
<reference evidence="1" key="1">
    <citation type="submission" date="2019-10" db="EMBL/GenBank/DDBJ databases">
        <title>Nonomuraea sp. nov., isolated from Phyllanthus amarus.</title>
        <authorList>
            <person name="Klykleung N."/>
            <person name="Tanasupawat S."/>
        </authorList>
    </citation>
    <scope>NUCLEOTIDE SEQUENCE [LARGE SCALE GENOMIC DNA]</scope>
    <source>
        <strain evidence="1">3MP-10</strain>
    </source>
</reference>
<accession>A0A5N6AET7</accession>
<dbReference type="Proteomes" id="UP000314251">
    <property type="component" value="Unassembled WGS sequence"/>
</dbReference>
<sequence>MPWITVEHAGRVVFGAIDADRRRAAFVHRLCQICGEPLEERIYLLVRPMDVRAGVAPEPAVHPECLGYARQHCPMLNGDAPYYRRSPTIAGHPAGRPCDDPTCPCPDESTPADHDARAGAPADDWDAWMISPDHYRLQTGADGDILGLDLAVRVLRKRSIRRTPRREREEVLGLLRALLAPPPDDDQVP</sequence>
<dbReference type="AlphaFoldDB" id="A0A5N6AET7"/>
<gene>
    <name evidence="1" type="ORF">FH607_011510</name>
</gene>
<organism evidence="1 2">
    <name type="scientific">Streptomyces mimosae</name>
    <dbReference type="NCBI Taxonomy" id="2586635"/>
    <lineage>
        <taxon>Bacteria</taxon>
        <taxon>Bacillati</taxon>
        <taxon>Actinomycetota</taxon>
        <taxon>Actinomycetes</taxon>
        <taxon>Kitasatosporales</taxon>
        <taxon>Streptomycetaceae</taxon>
        <taxon>Streptomyces</taxon>
    </lineage>
</organism>
<evidence type="ECO:0000313" key="2">
    <source>
        <dbReference type="Proteomes" id="UP000314251"/>
    </source>
</evidence>